<evidence type="ECO:0000313" key="3">
    <source>
        <dbReference type="Proteomes" id="UP000202081"/>
    </source>
</evidence>
<name>A0A1D8KSW1_9CAUD</name>
<keyword evidence="2" id="KW-0540">Nuclease</keyword>
<keyword evidence="2" id="KW-0255">Endonuclease</keyword>
<dbReference type="Proteomes" id="UP000202081">
    <property type="component" value="Segment"/>
</dbReference>
<feature type="compositionally biased region" description="Basic and acidic residues" evidence="1">
    <location>
        <begin position="1"/>
        <end position="18"/>
    </location>
</feature>
<organism evidence="2 3">
    <name type="scientific">Synechococcus phage S-WAM2</name>
    <dbReference type="NCBI Taxonomy" id="1815522"/>
    <lineage>
        <taxon>Viruses</taxon>
        <taxon>Duplodnaviria</taxon>
        <taxon>Heunggongvirae</taxon>
        <taxon>Uroviricota</taxon>
        <taxon>Caudoviricetes</taxon>
        <taxon>Pantevenvirales</taxon>
        <taxon>Kyanoviridae</taxon>
        <taxon>Cymopoleiavirus</taxon>
        <taxon>Cymopoleiavirus swam2</taxon>
    </lineage>
</organism>
<feature type="region of interest" description="Disordered" evidence="1">
    <location>
        <begin position="1"/>
        <end position="37"/>
    </location>
</feature>
<gene>
    <name evidence="2" type="ORF">P29B0810_026</name>
</gene>
<evidence type="ECO:0000313" key="2">
    <source>
        <dbReference type="EMBL" id="AOV61721.1"/>
    </source>
</evidence>
<dbReference type="EMBL" id="KU686211">
    <property type="protein sequence ID" value="AOV61721.1"/>
    <property type="molecule type" value="Genomic_DNA"/>
</dbReference>
<dbReference type="KEGG" id="vg:30309309"/>
<keyword evidence="2" id="KW-0378">Hydrolase</keyword>
<reference evidence="2 3" key="1">
    <citation type="journal article" date="2016" name="Virology">
        <title>The genomic content and context of auxiliary metabolic genes in marine cyanomyoviruses.</title>
        <authorList>
            <person name="Crummett L.T."/>
            <person name="Puxty R.J."/>
            <person name="Weihe C."/>
            <person name="Marston M.F."/>
            <person name="Martiny J.B."/>
        </authorList>
    </citation>
    <scope>NUCLEOTIDE SEQUENCE [LARGE SCALE GENOMIC DNA]</scope>
    <source>
        <strain evidence="2">0810PA29</strain>
    </source>
</reference>
<sequence>MPYKDKEENRKYQREWARKNSKTSKTNQVSAKRRKQIVDDAKKHPCIICNKQYPPEVMDLLHIDPTPKKHSISKLLQIASYKTLQEEIDKCAPICANCHRLLEHGYVDLPDLIVVP</sequence>
<dbReference type="GO" id="GO:0004519">
    <property type="term" value="F:endonuclease activity"/>
    <property type="evidence" value="ECO:0007669"/>
    <property type="project" value="UniProtKB-KW"/>
</dbReference>
<dbReference type="GeneID" id="30309309"/>
<dbReference type="OrthoDB" id="25911at10239"/>
<protein>
    <submittedName>
        <fullName evidence="2">Putative endonuclease</fullName>
    </submittedName>
</protein>
<keyword evidence="3" id="KW-1185">Reference proteome</keyword>
<dbReference type="RefSeq" id="YP_009324189.1">
    <property type="nucleotide sequence ID" value="NC_031935.1"/>
</dbReference>
<proteinExistence type="predicted"/>
<accession>A0A1D8KSW1</accession>
<evidence type="ECO:0000256" key="1">
    <source>
        <dbReference type="SAM" id="MobiDB-lite"/>
    </source>
</evidence>